<keyword evidence="11" id="KW-0809">Transit peptide</keyword>
<dbReference type="GO" id="GO:0010276">
    <property type="term" value="F:phytol kinase activity"/>
    <property type="evidence" value="ECO:0007669"/>
    <property type="project" value="UniProtKB-EC"/>
</dbReference>
<keyword evidence="10" id="KW-0862">Zinc</keyword>
<reference evidence="19" key="1">
    <citation type="journal article" date="2020" name="bioRxiv">
        <title>Comparative genomics of Chlamydomonas.</title>
        <authorList>
            <person name="Craig R.J."/>
            <person name="Hasan A.R."/>
            <person name="Ness R.W."/>
            <person name="Keightley P.D."/>
        </authorList>
    </citation>
    <scope>NUCLEOTIDE SEQUENCE</scope>
    <source>
        <strain evidence="19">CCAP 11/70</strain>
    </source>
</reference>
<sequence length="615" mass="64450">MVQLRGHDFSAEVADLVRSCAAGATRLPEQAAYFSCCLQACAGFTFMLTHADSGVGMAAVTALLPAVVGAVMRMPLPGDSESSAPGDVSDAAAYAMLTVAALDDGTRSAILSDPAVAALRAAMQRRLLVHGGVVAEAGEWWMTELEEERGQVIGEVTLTRLEMVHAAVVRTAPFDDPRVNARVLEAICRMYRGEGMGGASRSYRVAPTFIPCTSALLALLEKNPTGDSAAWTLALCAHRLDAVLAVLAAPAGGEAGGEADLKIAVSVMSALVSMKRHLADDAEALLGASSKEELRVQLSRVGLAATLDRLTRLAFRAADLAAGAASDAAVQDLAQGLAGIPTLAGVMLYDMRHLIGCGPDGGLLVTLAKRAVMVTRRLHELEGRDGERELLAGIVGSLLPALSHGMNAAQDSELTGPESASLDAVAFLGRSACLLVTQVASRAVARRVGVTTAINLHRVAMMNALDYLKNSLSSAVGRYQLSAAQVLALQPQRLLVAAYKLLCAHDDYATLMPHLLLPVLVLHTRTEPELRTRVHAAAAALALPPPLVMPLAEVAFKDLCVCANAACTSYGGRAEAELPLKRCGRCGCVRYCCAACQAADWKAGHKRECKARDGP</sequence>
<dbReference type="PROSITE" id="PS50865">
    <property type="entry name" value="ZF_MYND_2"/>
    <property type="match status" value="1"/>
</dbReference>
<protein>
    <recommendedName>
        <fullName evidence="15">phytol kinase</fullName>
        <ecNumber evidence="15">2.7.1.182</ecNumber>
    </recommendedName>
</protein>
<keyword evidence="7" id="KW-0479">Metal-binding</keyword>
<gene>
    <name evidence="19" type="ORF">HYH03_003888</name>
</gene>
<dbReference type="Gene3D" id="6.10.140.2220">
    <property type="match status" value="1"/>
</dbReference>
<evidence type="ECO:0000256" key="15">
    <source>
        <dbReference type="ARBA" id="ARBA00039024"/>
    </source>
</evidence>
<dbReference type="GO" id="GO:0008270">
    <property type="term" value="F:zinc ion binding"/>
    <property type="evidence" value="ECO:0007669"/>
    <property type="project" value="UniProtKB-KW"/>
</dbReference>
<dbReference type="Pfam" id="PF01753">
    <property type="entry name" value="zf-MYND"/>
    <property type="match status" value="1"/>
</dbReference>
<evidence type="ECO:0000256" key="9">
    <source>
        <dbReference type="ARBA" id="ARBA00022777"/>
    </source>
</evidence>
<evidence type="ECO:0000256" key="10">
    <source>
        <dbReference type="ARBA" id="ARBA00022833"/>
    </source>
</evidence>
<evidence type="ECO:0000256" key="17">
    <source>
        <dbReference type="PROSITE-ProRule" id="PRU00134"/>
    </source>
</evidence>
<keyword evidence="12" id="KW-1133">Transmembrane helix</keyword>
<evidence type="ECO:0000256" key="13">
    <source>
        <dbReference type="ARBA" id="ARBA00023136"/>
    </source>
</evidence>
<evidence type="ECO:0000256" key="3">
    <source>
        <dbReference type="ARBA" id="ARBA00022528"/>
    </source>
</evidence>
<evidence type="ECO:0000256" key="5">
    <source>
        <dbReference type="ARBA" id="ARBA00022679"/>
    </source>
</evidence>
<keyword evidence="20" id="KW-1185">Reference proteome</keyword>
<accession>A0A836C2U2</accession>
<keyword evidence="13" id="KW-0472">Membrane</keyword>
<dbReference type="EMBL" id="JAEHOE010000011">
    <property type="protein sequence ID" value="KAG2498130.1"/>
    <property type="molecule type" value="Genomic_DNA"/>
</dbReference>
<keyword evidence="6" id="KW-0812">Transmembrane</keyword>
<keyword evidence="4" id="KW-0934">Plastid</keyword>
<evidence type="ECO:0000256" key="16">
    <source>
        <dbReference type="ARBA" id="ARBA00048889"/>
    </source>
</evidence>
<evidence type="ECO:0000256" key="7">
    <source>
        <dbReference type="ARBA" id="ARBA00022723"/>
    </source>
</evidence>
<evidence type="ECO:0000256" key="11">
    <source>
        <dbReference type="ARBA" id="ARBA00022946"/>
    </source>
</evidence>
<evidence type="ECO:0000256" key="8">
    <source>
        <dbReference type="ARBA" id="ARBA00022771"/>
    </source>
</evidence>
<organism evidence="19 20">
    <name type="scientific">Edaphochlamys debaryana</name>
    <dbReference type="NCBI Taxonomy" id="47281"/>
    <lineage>
        <taxon>Eukaryota</taxon>
        <taxon>Viridiplantae</taxon>
        <taxon>Chlorophyta</taxon>
        <taxon>core chlorophytes</taxon>
        <taxon>Chlorophyceae</taxon>
        <taxon>CS clade</taxon>
        <taxon>Chlamydomonadales</taxon>
        <taxon>Chlamydomonadales incertae sedis</taxon>
        <taxon>Edaphochlamys</taxon>
    </lineage>
</organism>
<comment type="pathway">
    <text evidence="14">Cofactor biosynthesis; tocopherol biosynthesis.</text>
</comment>
<dbReference type="AlphaFoldDB" id="A0A836C2U2"/>
<evidence type="ECO:0000256" key="1">
    <source>
        <dbReference type="ARBA" id="ARBA00004508"/>
    </source>
</evidence>
<keyword evidence="8 17" id="KW-0863">Zinc-finger</keyword>
<evidence type="ECO:0000256" key="14">
    <source>
        <dbReference type="ARBA" id="ARBA00024015"/>
    </source>
</evidence>
<dbReference type="EC" id="2.7.1.182" evidence="15"/>
<dbReference type="PANTHER" id="PTHR32523:SF8">
    <property type="entry name" value="DOLICHOL KINASE"/>
    <property type="match status" value="1"/>
</dbReference>
<dbReference type="InterPro" id="IPR002893">
    <property type="entry name" value="Znf_MYND"/>
</dbReference>
<comment type="catalytic activity">
    <reaction evidence="16">
        <text>phytol + CTP = phytyl phosphate + CDP + H(+)</text>
        <dbReference type="Rhea" id="RHEA:38055"/>
        <dbReference type="ChEBI" id="CHEBI:15378"/>
        <dbReference type="ChEBI" id="CHEBI:17327"/>
        <dbReference type="ChEBI" id="CHEBI:37563"/>
        <dbReference type="ChEBI" id="CHEBI:58069"/>
        <dbReference type="ChEBI" id="CHEBI:75483"/>
        <dbReference type="EC" id="2.7.1.182"/>
    </reaction>
</comment>
<comment type="similarity">
    <text evidence="2">Belongs to the polyprenol kinase family.</text>
</comment>
<evidence type="ECO:0000256" key="12">
    <source>
        <dbReference type="ARBA" id="ARBA00022989"/>
    </source>
</evidence>
<proteinExistence type="inferred from homology"/>
<dbReference type="PANTHER" id="PTHR32523">
    <property type="entry name" value="PHYTOL KINASE 1, CHLOROPLASTIC"/>
    <property type="match status" value="1"/>
</dbReference>
<dbReference type="Proteomes" id="UP000612055">
    <property type="component" value="Unassembled WGS sequence"/>
</dbReference>
<feature type="domain" description="MYND-type" evidence="18">
    <location>
        <begin position="567"/>
        <end position="609"/>
    </location>
</feature>
<dbReference type="SUPFAM" id="SSF144232">
    <property type="entry name" value="HIT/MYND zinc finger-like"/>
    <property type="match status" value="1"/>
</dbReference>
<keyword evidence="9" id="KW-0418">Kinase</keyword>
<dbReference type="GO" id="GO:0016020">
    <property type="term" value="C:membrane"/>
    <property type="evidence" value="ECO:0007669"/>
    <property type="project" value="UniProtKB-SubCell"/>
</dbReference>
<evidence type="ECO:0000256" key="6">
    <source>
        <dbReference type="ARBA" id="ARBA00022692"/>
    </source>
</evidence>
<evidence type="ECO:0000313" key="19">
    <source>
        <dbReference type="EMBL" id="KAG2498130.1"/>
    </source>
</evidence>
<evidence type="ECO:0000313" key="20">
    <source>
        <dbReference type="Proteomes" id="UP000612055"/>
    </source>
</evidence>
<keyword evidence="5" id="KW-0808">Transferase</keyword>
<name>A0A836C2U2_9CHLO</name>
<dbReference type="GO" id="GO:0009507">
    <property type="term" value="C:chloroplast"/>
    <property type="evidence" value="ECO:0007669"/>
    <property type="project" value="UniProtKB-SubCell"/>
</dbReference>
<dbReference type="OrthoDB" id="551542at2759"/>
<evidence type="ECO:0000259" key="18">
    <source>
        <dbReference type="PROSITE" id="PS50865"/>
    </source>
</evidence>
<comment type="caution">
    <text evidence="19">The sequence shown here is derived from an EMBL/GenBank/DDBJ whole genome shotgun (WGS) entry which is preliminary data.</text>
</comment>
<comment type="subcellular location">
    <subcellularLocation>
        <location evidence="1">Plastid</location>
        <location evidence="1">Chloroplast membrane</location>
        <topology evidence="1">Multi-pass membrane protein</topology>
    </subcellularLocation>
</comment>
<evidence type="ECO:0000256" key="4">
    <source>
        <dbReference type="ARBA" id="ARBA00022640"/>
    </source>
</evidence>
<evidence type="ECO:0000256" key="2">
    <source>
        <dbReference type="ARBA" id="ARBA00010794"/>
    </source>
</evidence>
<dbReference type="InterPro" id="IPR039606">
    <property type="entry name" value="Phytol/farnesol_kinase"/>
</dbReference>
<keyword evidence="3" id="KW-0150">Chloroplast</keyword>